<dbReference type="AlphaFoldDB" id="A0A173Z5F8"/>
<evidence type="ECO:0000313" key="1">
    <source>
        <dbReference type="EMBL" id="CUN71087.1"/>
    </source>
</evidence>
<protein>
    <submittedName>
        <fullName evidence="1">Uncharacterized protein</fullName>
    </submittedName>
</protein>
<evidence type="ECO:0000313" key="2">
    <source>
        <dbReference type="Proteomes" id="UP000095787"/>
    </source>
</evidence>
<accession>A0A173Z5F8</accession>
<dbReference type="EMBL" id="CYZO01000006">
    <property type="protein sequence ID" value="CUN71087.1"/>
    <property type="molecule type" value="Genomic_DNA"/>
</dbReference>
<name>A0A173Z5F8_9FIRM</name>
<reference evidence="1 2" key="1">
    <citation type="submission" date="2015-09" db="EMBL/GenBank/DDBJ databases">
        <authorList>
            <consortium name="Pathogen Informatics"/>
        </authorList>
    </citation>
    <scope>NUCLEOTIDE SEQUENCE [LARGE SCALE GENOMIC DNA]</scope>
    <source>
        <strain evidence="1 2">2789STDY5834841</strain>
    </source>
</reference>
<organism evidence="1 2">
    <name type="scientific">[Ruminococcus] torques</name>
    <dbReference type="NCBI Taxonomy" id="33039"/>
    <lineage>
        <taxon>Bacteria</taxon>
        <taxon>Bacillati</taxon>
        <taxon>Bacillota</taxon>
        <taxon>Clostridia</taxon>
        <taxon>Lachnospirales</taxon>
        <taxon>Lachnospiraceae</taxon>
        <taxon>Mediterraneibacter</taxon>
    </lineage>
</organism>
<dbReference type="Proteomes" id="UP000095787">
    <property type="component" value="Unassembled WGS sequence"/>
</dbReference>
<gene>
    <name evidence="1" type="ORF">ERS852456_00613</name>
</gene>
<proteinExistence type="predicted"/>
<sequence>MKEVIKVVLLDELKLRLSAYEEPLKDLRDSL</sequence>